<dbReference type="GO" id="GO:0009639">
    <property type="term" value="P:response to red or far red light"/>
    <property type="evidence" value="ECO:0007669"/>
    <property type="project" value="InterPro"/>
</dbReference>
<dbReference type="GO" id="GO:0061608">
    <property type="term" value="F:nuclear import signal receptor activity"/>
    <property type="evidence" value="ECO:0007669"/>
    <property type="project" value="TreeGrafter"/>
</dbReference>
<dbReference type="AlphaFoldDB" id="A0A830C611"/>
<reference evidence="2" key="1">
    <citation type="submission" date="2020-07" db="EMBL/GenBank/DDBJ databases">
        <title>Ethylene signaling mediates host invasion by parasitic plants.</title>
        <authorList>
            <person name="Yoshida S."/>
        </authorList>
    </citation>
    <scope>NUCLEOTIDE SEQUENCE</scope>
    <source>
        <strain evidence="2">Okayama</strain>
    </source>
</reference>
<protein>
    <submittedName>
        <fullName evidence="2">Uncharacterized protein</fullName>
    </submittedName>
</protein>
<feature type="compositionally biased region" description="Polar residues" evidence="1">
    <location>
        <begin position="1"/>
        <end position="17"/>
    </location>
</feature>
<dbReference type="GO" id="GO:0005737">
    <property type="term" value="C:cytoplasm"/>
    <property type="evidence" value="ECO:0007669"/>
    <property type="project" value="TreeGrafter"/>
</dbReference>
<accession>A0A830C611</accession>
<dbReference type="InterPro" id="IPR037766">
    <property type="entry name" value="FHY1"/>
</dbReference>
<organism evidence="2 3">
    <name type="scientific">Phtheirospermum japonicum</name>
    <dbReference type="NCBI Taxonomy" id="374723"/>
    <lineage>
        <taxon>Eukaryota</taxon>
        <taxon>Viridiplantae</taxon>
        <taxon>Streptophyta</taxon>
        <taxon>Embryophyta</taxon>
        <taxon>Tracheophyta</taxon>
        <taxon>Spermatophyta</taxon>
        <taxon>Magnoliopsida</taxon>
        <taxon>eudicotyledons</taxon>
        <taxon>Gunneridae</taxon>
        <taxon>Pentapetalae</taxon>
        <taxon>asterids</taxon>
        <taxon>lamiids</taxon>
        <taxon>Lamiales</taxon>
        <taxon>Orobanchaceae</taxon>
        <taxon>Orobanchaceae incertae sedis</taxon>
        <taxon>Phtheirospermum</taxon>
    </lineage>
</organism>
<dbReference type="GO" id="GO:0051457">
    <property type="term" value="P:maintenance of protein location in nucleus"/>
    <property type="evidence" value="ECO:0007669"/>
    <property type="project" value="TreeGrafter"/>
</dbReference>
<dbReference type="GO" id="GO:0016607">
    <property type="term" value="C:nuclear speck"/>
    <property type="evidence" value="ECO:0007669"/>
    <property type="project" value="TreeGrafter"/>
</dbReference>
<name>A0A830C611_9LAMI</name>
<comment type="caution">
    <text evidence="2">The sequence shown here is derived from an EMBL/GenBank/DDBJ whole genome shotgun (WGS) entry which is preliminary data.</text>
</comment>
<dbReference type="OrthoDB" id="1930763at2759"/>
<dbReference type="PANTHER" id="PTHR37723:SF1">
    <property type="entry name" value="PROTEIN FAR-RED-ELONGATED HYPOCOTYL 1-LIKE"/>
    <property type="match status" value="1"/>
</dbReference>
<sequence length="203" mass="22735">MEESTSSPDEANSSTPLNKKRKLQNEPQESPLPKHVCCDQAPKSNSSSDCESAKDSNSLQCDTDSAMSTDIEYETKTDDEYFNIHGACSDEPYNKIGVDSSESESLAASSSTCFGRLDCSLYQYEPQNPTLEEYDCSCSEYRNDGLENCSDSEIENLLFSNGITTSNYVLSSGRWSINQDIQQESRKPTIDKEFEQYFSMLML</sequence>
<evidence type="ECO:0000313" key="3">
    <source>
        <dbReference type="Proteomes" id="UP000653305"/>
    </source>
</evidence>
<dbReference type="Proteomes" id="UP000653305">
    <property type="component" value="Unassembled WGS sequence"/>
</dbReference>
<keyword evidence="3" id="KW-1185">Reference proteome</keyword>
<evidence type="ECO:0000256" key="1">
    <source>
        <dbReference type="SAM" id="MobiDB-lite"/>
    </source>
</evidence>
<dbReference type="EMBL" id="BMAC01000247">
    <property type="protein sequence ID" value="GFP91523.1"/>
    <property type="molecule type" value="Genomic_DNA"/>
</dbReference>
<feature type="region of interest" description="Disordered" evidence="1">
    <location>
        <begin position="1"/>
        <end position="63"/>
    </location>
</feature>
<dbReference type="PANTHER" id="PTHR37723">
    <property type="entry name" value="PROTEIN FAR-RED ELONGATED HYPOCOTYL 1"/>
    <property type="match status" value="1"/>
</dbReference>
<proteinExistence type="predicted"/>
<gene>
    <name evidence="2" type="ORF">PHJA_001296300</name>
</gene>
<evidence type="ECO:0000313" key="2">
    <source>
        <dbReference type="EMBL" id="GFP91523.1"/>
    </source>
</evidence>
<feature type="compositionally biased region" description="Polar residues" evidence="1">
    <location>
        <begin position="42"/>
        <end position="63"/>
    </location>
</feature>